<keyword evidence="4" id="KW-1185">Reference proteome</keyword>
<protein>
    <submittedName>
        <fullName evidence="3">Alpha/beta hydrolase</fullName>
    </submittedName>
</protein>
<dbReference type="GO" id="GO:0016787">
    <property type="term" value="F:hydrolase activity"/>
    <property type="evidence" value="ECO:0007669"/>
    <property type="project" value="UniProtKB-KW"/>
</dbReference>
<gene>
    <name evidence="3" type="ORF">JX360_12950</name>
</gene>
<dbReference type="Proteomes" id="UP000830835">
    <property type="component" value="Unassembled WGS sequence"/>
</dbReference>
<organism evidence="3 4">
    <name type="scientific">Thermostichus vulcanus str. 'Rupite'</name>
    <dbReference type="NCBI Taxonomy" id="2813851"/>
    <lineage>
        <taxon>Bacteria</taxon>
        <taxon>Bacillati</taxon>
        <taxon>Cyanobacteriota</taxon>
        <taxon>Cyanophyceae</taxon>
        <taxon>Thermostichales</taxon>
        <taxon>Thermostichaceae</taxon>
        <taxon>Thermostichus</taxon>
    </lineage>
</organism>
<dbReference type="Pfam" id="PF00561">
    <property type="entry name" value="Abhydrolase_1"/>
    <property type="match status" value="1"/>
</dbReference>
<evidence type="ECO:0000313" key="4">
    <source>
        <dbReference type="Proteomes" id="UP000830835"/>
    </source>
</evidence>
<dbReference type="SUPFAM" id="SSF53474">
    <property type="entry name" value="alpha/beta-Hydrolases"/>
    <property type="match status" value="1"/>
</dbReference>
<dbReference type="InterPro" id="IPR000073">
    <property type="entry name" value="AB_hydrolase_1"/>
</dbReference>
<dbReference type="PANTHER" id="PTHR22753:SF14">
    <property type="entry name" value="MONOACYLGLYCEROL_DIACYLGLYCEROL O-ACYLTRANSFERASE"/>
    <property type="match status" value="1"/>
</dbReference>
<sequence>MELLVSTLVSPSTGSSREERPPLLYLPGMDGTGDLFYRQAQLLQQEFRIRPLSLNHPESGDSWEALADWVGSQMEGGAYLCGESFGACLALQVATRWPQRCRGLILVNPASSLRRGPLWLAGRFLLPFLPPGLYRTLSERGLGFLAELNQMEPEDREQLRRAVHSVDQEVAAHRLALLGSFAVDELPLESLALPTLLVAGGRDRLLPSVNEVRRLAERLPQVQVEISPSSGHACLLERQMNLRRYLLKRDGVLAPTLFSASGTR</sequence>
<keyword evidence="3" id="KW-0378">Hydrolase</keyword>
<evidence type="ECO:0000256" key="1">
    <source>
        <dbReference type="SAM" id="MobiDB-lite"/>
    </source>
</evidence>
<accession>A0ABT0CDD7</accession>
<dbReference type="Gene3D" id="3.40.50.1820">
    <property type="entry name" value="alpha/beta hydrolase"/>
    <property type="match status" value="1"/>
</dbReference>
<dbReference type="EMBL" id="JAFIRA010000037">
    <property type="protein sequence ID" value="MCJ2543799.1"/>
    <property type="molecule type" value="Genomic_DNA"/>
</dbReference>
<evidence type="ECO:0000313" key="3">
    <source>
        <dbReference type="EMBL" id="MCJ2543799.1"/>
    </source>
</evidence>
<name>A0ABT0CDD7_THEVL</name>
<feature type="domain" description="AB hydrolase-1" evidence="2">
    <location>
        <begin position="21"/>
        <end position="237"/>
    </location>
</feature>
<dbReference type="PRINTS" id="PR00111">
    <property type="entry name" value="ABHYDROLASE"/>
</dbReference>
<evidence type="ECO:0000259" key="2">
    <source>
        <dbReference type="Pfam" id="PF00561"/>
    </source>
</evidence>
<dbReference type="InterPro" id="IPR029058">
    <property type="entry name" value="AB_hydrolase_fold"/>
</dbReference>
<proteinExistence type="predicted"/>
<dbReference type="PANTHER" id="PTHR22753">
    <property type="entry name" value="TRANSMEMBRANE PROTEIN 68"/>
    <property type="match status" value="1"/>
</dbReference>
<feature type="region of interest" description="Disordered" evidence="1">
    <location>
        <begin position="1"/>
        <end position="21"/>
    </location>
</feature>
<comment type="caution">
    <text evidence="3">The sequence shown here is derived from an EMBL/GenBank/DDBJ whole genome shotgun (WGS) entry which is preliminary data.</text>
</comment>
<reference evidence="3" key="1">
    <citation type="submission" date="2021-02" db="EMBL/GenBank/DDBJ databases">
        <title>The CRISPR/cas machinery reduction and long-range gene transfer in the hot spring cyanobacterium Synechococcus.</title>
        <authorList>
            <person name="Dvorak P."/>
            <person name="Jahodarova E."/>
            <person name="Hasler P."/>
            <person name="Poulickova A."/>
        </authorList>
    </citation>
    <scope>NUCLEOTIDE SEQUENCE</scope>
    <source>
        <strain evidence="3">Rupite</strain>
    </source>
</reference>